<sequence>MTDDTDRRVETVFGAGVDVWTSWNGTVYVEVQDRVVRRVERERRERRERKEKRNMMRRQKKIGAGGTDEKEGMAGVARIPPSDTDAASTRFPAPRPDTEASPYPTRRIVSGSFGSFDVKRPSRFDERPYRLLGKSDREKMGKSDKREKGGDGASGKLDVFKGKPWLVR</sequence>
<feature type="compositionally biased region" description="Basic residues" evidence="1">
    <location>
        <begin position="46"/>
        <end position="61"/>
    </location>
</feature>
<keyword evidence="3" id="KW-1185">Reference proteome</keyword>
<feature type="compositionally biased region" description="Basic and acidic residues" evidence="1">
    <location>
        <begin position="117"/>
        <end position="150"/>
    </location>
</feature>
<name>A0A6A6A5E1_9PLEO</name>
<dbReference type="RefSeq" id="XP_033520767.1">
    <property type="nucleotide sequence ID" value="XM_033668680.1"/>
</dbReference>
<accession>A0A6A6A5E1</accession>
<evidence type="ECO:0000256" key="1">
    <source>
        <dbReference type="SAM" id="MobiDB-lite"/>
    </source>
</evidence>
<dbReference type="EMBL" id="ML977513">
    <property type="protein sequence ID" value="KAF2126375.1"/>
    <property type="molecule type" value="Genomic_DNA"/>
</dbReference>
<dbReference type="AlphaFoldDB" id="A0A6A6A5E1"/>
<evidence type="ECO:0000313" key="3">
    <source>
        <dbReference type="Proteomes" id="UP000799771"/>
    </source>
</evidence>
<gene>
    <name evidence="2" type="ORF">P153DRAFT_369092</name>
</gene>
<reference evidence="2" key="1">
    <citation type="journal article" date="2020" name="Stud. Mycol.">
        <title>101 Dothideomycetes genomes: a test case for predicting lifestyles and emergence of pathogens.</title>
        <authorList>
            <person name="Haridas S."/>
            <person name="Albert R."/>
            <person name="Binder M."/>
            <person name="Bloem J."/>
            <person name="Labutti K."/>
            <person name="Salamov A."/>
            <person name="Andreopoulos B."/>
            <person name="Baker S."/>
            <person name="Barry K."/>
            <person name="Bills G."/>
            <person name="Bluhm B."/>
            <person name="Cannon C."/>
            <person name="Castanera R."/>
            <person name="Culley D."/>
            <person name="Daum C."/>
            <person name="Ezra D."/>
            <person name="Gonzalez J."/>
            <person name="Henrissat B."/>
            <person name="Kuo A."/>
            <person name="Liang C."/>
            <person name="Lipzen A."/>
            <person name="Lutzoni F."/>
            <person name="Magnuson J."/>
            <person name="Mondo S."/>
            <person name="Nolan M."/>
            <person name="Ohm R."/>
            <person name="Pangilinan J."/>
            <person name="Park H.-J."/>
            <person name="Ramirez L."/>
            <person name="Alfaro M."/>
            <person name="Sun H."/>
            <person name="Tritt A."/>
            <person name="Yoshinaga Y."/>
            <person name="Zwiers L.-H."/>
            <person name="Turgeon B."/>
            <person name="Goodwin S."/>
            <person name="Spatafora J."/>
            <person name="Crous P."/>
            <person name="Grigoriev I."/>
        </authorList>
    </citation>
    <scope>NUCLEOTIDE SEQUENCE</scope>
    <source>
        <strain evidence="2">CBS 119687</strain>
    </source>
</reference>
<dbReference type="OrthoDB" id="3692357at2759"/>
<feature type="region of interest" description="Disordered" evidence="1">
    <location>
        <begin position="41"/>
        <end position="168"/>
    </location>
</feature>
<dbReference type="GeneID" id="54409112"/>
<organism evidence="2 3">
    <name type="scientific">Dothidotthia symphoricarpi CBS 119687</name>
    <dbReference type="NCBI Taxonomy" id="1392245"/>
    <lineage>
        <taxon>Eukaryota</taxon>
        <taxon>Fungi</taxon>
        <taxon>Dikarya</taxon>
        <taxon>Ascomycota</taxon>
        <taxon>Pezizomycotina</taxon>
        <taxon>Dothideomycetes</taxon>
        <taxon>Pleosporomycetidae</taxon>
        <taxon>Pleosporales</taxon>
        <taxon>Dothidotthiaceae</taxon>
        <taxon>Dothidotthia</taxon>
    </lineage>
</organism>
<dbReference type="Proteomes" id="UP000799771">
    <property type="component" value="Unassembled WGS sequence"/>
</dbReference>
<proteinExistence type="predicted"/>
<evidence type="ECO:0000313" key="2">
    <source>
        <dbReference type="EMBL" id="KAF2126375.1"/>
    </source>
</evidence>
<protein>
    <submittedName>
        <fullName evidence="2">Uncharacterized protein</fullName>
    </submittedName>
</protein>